<keyword evidence="3 6" id="KW-0489">Methyltransferase</keyword>
<gene>
    <name evidence="6" type="primary">rsmG</name>
    <name evidence="7" type="ORF">GGR95_001773</name>
</gene>
<evidence type="ECO:0000256" key="2">
    <source>
        <dbReference type="ARBA" id="ARBA00022552"/>
    </source>
</evidence>
<evidence type="ECO:0000313" key="8">
    <source>
        <dbReference type="Proteomes" id="UP000530268"/>
    </source>
</evidence>
<organism evidence="7 8">
    <name type="scientific">Sulfitobacter undariae</name>
    <dbReference type="NCBI Taxonomy" id="1563671"/>
    <lineage>
        <taxon>Bacteria</taxon>
        <taxon>Pseudomonadati</taxon>
        <taxon>Pseudomonadota</taxon>
        <taxon>Alphaproteobacteria</taxon>
        <taxon>Rhodobacterales</taxon>
        <taxon>Roseobacteraceae</taxon>
        <taxon>Sulfitobacter</taxon>
    </lineage>
</organism>
<dbReference type="EMBL" id="JACIEI010000004">
    <property type="protein sequence ID" value="MBB3994132.1"/>
    <property type="molecule type" value="Genomic_DNA"/>
</dbReference>
<comment type="similarity">
    <text evidence="6">Belongs to the methyltransferase superfamily. RNA methyltransferase RsmG family.</text>
</comment>
<feature type="binding site" evidence="6">
    <location>
        <position position="67"/>
    </location>
    <ligand>
        <name>S-adenosyl-L-methionine</name>
        <dbReference type="ChEBI" id="CHEBI:59789"/>
    </ligand>
</feature>
<comment type="caution">
    <text evidence="7">The sequence shown here is derived from an EMBL/GenBank/DDBJ whole genome shotgun (WGS) entry which is preliminary data.</text>
</comment>
<feature type="binding site" evidence="6">
    <location>
        <position position="135"/>
    </location>
    <ligand>
        <name>S-adenosyl-L-methionine</name>
        <dbReference type="ChEBI" id="CHEBI:59789"/>
    </ligand>
</feature>
<dbReference type="AlphaFoldDB" id="A0A7W6E3L4"/>
<dbReference type="PIRSF" id="PIRSF003078">
    <property type="entry name" value="GidB"/>
    <property type="match status" value="1"/>
</dbReference>
<dbReference type="Pfam" id="PF02527">
    <property type="entry name" value="GidB"/>
    <property type="match status" value="1"/>
</dbReference>
<dbReference type="NCBIfam" id="TIGR00138">
    <property type="entry name" value="rsmG_gidB"/>
    <property type="match status" value="1"/>
</dbReference>
<evidence type="ECO:0000256" key="1">
    <source>
        <dbReference type="ARBA" id="ARBA00022490"/>
    </source>
</evidence>
<reference evidence="7 8" key="1">
    <citation type="submission" date="2020-08" db="EMBL/GenBank/DDBJ databases">
        <title>Genomic Encyclopedia of Type Strains, Phase IV (KMG-IV): sequencing the most valuable type-strain genomes for metagenomic binning, comparative biology and taxonomic classification.</title>
        <authorList>
            <person name="Goeker M."/>
        </authorList>
    </citation>
    <scope>NUCLEOTIDE SEQUENCE [LARGE SCALE GENOMIC DNA]</scope>
    <source>
        <strain evidence="7 8">DSM 102234</strain>
    </source>
</reference>
<protein>
    <recommendedName>
        <fullName evidence="6">Ribosomal RNA small subunit methyltransferase G</fullName>
        <ecNumber evidence="6">2.1.1.170</ecNumber>
    </recommendedName>
    <alternativeName>
        <fullName evidence="6">16S rRNA 7-methylguanosine methyltransferase</fullName>
        <shortName evidence="6">16S rRNA m7G methyltransferase</shortName>
    </alternativeName>
</protein>
<evidence type="ECO:0000256" key="3">
    <source>
        <dbReference type="ARBA" id="ARBA00022603"/>
    </source>
</evidence>
<sequence>MSNFNLGDVSRETIERLHEFESLVLKWTKKINLISSGDAAQLWDRHIVDSTQIYALAPNVGDWLDIGSGGGFPGIVVAVLARELAPERQFTLVDSDQRKCAFLRTAARELNLKVKVLAERVDKIPSFNTPVLSARALGDLNSLLGYAEIHLAQDGIALFPKGANWEKEHEEAMNTWSYDIEVITSETNPDATILKIRELTRV</sequence>
<dbReference type="PANTHER" id="PTHR31760">
    <property type="entry name" value="S-ADENOSYL-L-METHIONINE-DEPENDENT METHYLTRANSFERASES SUPERFAMILY PROTEIN"/>
    <property type="match status" value="1"/>
</dbReference>
<keyword evidence="2 6" id="KW-0698">rRNA processing</keyword>
<name>A0A7W6E3L4_9RHOB</name>
<comment type="function">
    <text evidence="6">Specifically methylates the N7 position of guanine in position 527 of 16S rRNA.</text>
</comment>
<comment type="catalytic activity">
    <reaction evidence="6">
        <text>guanosine(527) in 16S rRNA + S-adenosyl-L-methionine = N(7)-methylguanosine(527) in 16S rRNA + S-adenosyl-L-homocysteine</text>
        <dbReference type="Rhea" id="RHEA:42732"/>
        <dbReference type="Rhea" id="RHEA-COMP:10209"/>
        <dbReference type="Rhea" id="RHEA-COMP:10210"/>
        <dbReference type="ChEBI" id="CHEBI:57856"/>
        <dbReference type="ChEBI" id="CHEBI:59789"/>
        <dbReference type="ChEBI" id="CHEBI:74269"/>
        <dbReference type="ChEBI" id="CHEBI:74480"/>
        <dbReference type="EC" id="2.1.1.170"/>
    </reaction>
</comment>
<dbReference type="PANTHER" id="PTHR31760:SF0">
    <property type="entry name" value="S-ADENOSYL-L-METHIONINE-DEPENDENT METHYLTRANSFERASES SUPERFAMILY PROTEIN"/>
    <property type="match status" value="1"/>
</dbReference>
<dbReference type="InterPro" id="IPR003682">
    <property type="entry name" value="rRNA_ssu_MeTfrase_G"/>
</dbReference>
<dbReference type="InterPro" id="IPR029063">
    <property type="entry name" value="SAM-dependent_MTases_sf"/>
</dbReference>
<evidence type="ECO:0000313" key="7">
    <source>
        <dbReference type="EMBL" id="MBB3994132.1"/>
    </source>
</evidence>
<dbReference type="GO" id="GO:0005829">
    <property type="term" value="C:cytosol"/>
    <property type="evidence" value="ECO:0007669"/>
    <property type="project" value="TreeGrafter"/>
</dbReference>
<dbReference type="Gene3D" id="3.40.50.150">
    <property type="entry name" value="Vaccinia Virus protein VP39"/>
    <property type="match status" value="1"/>
</dbReference>
<dbReference type="HAMAP" id="MF_00074">
    <property type="entry name" value="16SrRNA_methyltr_G"/>
    <property type="match status" value="1"/>
</dbReference>
<dbReference type="EC" id="2.1.1.170" evidence="6"/>
<keyword evidence="4 6" id="KW-0808">Transferase</keyword>
<dbReference type="SUPFAM" id="SSF53335">
    <property type="entry name" value="S-adenosyl-L-methionine-dependent methyltransferases"/>
    <property type="match status" value="1"/>
</dbReference>
<dbReference type="GO" id="GO:0070043">
    <property type="term" value="F:rRNA (guanine-N7-)-methyltransferase activity"/>
    <property type="evidence" value="ECO:0007669"/>
    <property type="project" value="UniProtKB-UniRule"/>
</dbReference>
<proteinExistence type="inferred from homology"/>
<keyword evidence="5 6" id="KW-0949">S-adenosyl-L-methionine</keyword>
<comment type="subcellular location">
    <subcellularLocation>
        <location evidence="6">Cytoplasm</location>
    </subcellularLocation>
</comment>
<comment type="caution">
    <text evidence="6">Lacks conserved residue(s) required for the propagation of feature annotation.</text>
</comment>
<feature type="binding site" evidence="6">
    <location>
        <position position="72"/>
    </location>
    <ligand>
        <name>S-adenosyl-L-methionine</name>
        <dbReference type="ChEBI" id="CHEBI:59789"/>
    </ligand>
</feature>
<evidence type="ECO:0000256" key="5">
    <source>
        <dbReference type="ARBA" id="ARBA00022691"/>
    </source>
</evidence>
<keyword evidence="1 6" id="KW-0963">Cytoplasm</keyword>
<keyword evidence="8" id="KW-1185">Reference proteome</keyword>
<evidence type="ECO:0000256" key="6">
    <source>
        <dbReference type="HAMAP-Rule" id="MF_00074"/>
    </source>
</evidence>
<accession>A0A7W6E3L4</accession>
<dbReference type="Proteomes" id="UP000530268">
    <property type="component" value="Unassembled WGS sequence"/>
</dbReference>
<dbReference type="RefSeq" id="WP_184564867.1">
    <property type="nucleotide sequence ID" value="NZ_JACIEI010000004.1"/>
</dbReference>
<evidence type="ECO:0000256" key="4">
    <source>
        <dbReference type="ARBA" id="ARBA00022679"/>
    </source>
</evidence>